<feature type="region of interest" description="Disordered" evidence="4">
    <location>
        <begin position="1062"/>
        <end position="1083"/>
    </location>
</feature>
<evidence type="ECO:0000256" key="3">
    <source>
        <dbReference type="ARBA" id="ARBA00023274"/>
    </source>
</evidence>
<accession>A0A9P6W285</accession>
<dbReference type="InterPro" id="IPR024420">
    <property type="entry name" value="TRAPP_III_complex_Trs85"/>
</dbReference>
<evidence type="ECO:0000256" key="1">
    <source>
        <dbReference type="ARBA" id="ARBA00008080"/>
    </source>
</evidence>
<feature type="region of interest" description="Disordered" evidence="4">
    <location>
        <begin position="1596"/>
        <end position="1616"/>
    </location>
</feature>
<feature type="region of interest" description="Disordered" evidence="4">
    <location>
        <begin position="346"/>
        <end position="378"/>
    </location>
</feature>
<feature type="compositionally biased region" description="Gly residues" evidence="4">
    <location>
        <begin position="346"/>
        <end position="355"/>
    </location>
</feature>
<feature type="region of interest" description="Disordered" evidence="4">
    <location>
        <begin position="836"/>
        <end position="864"/>
    </location>
</feature>
<dbReference type="Gene3D" id="4.10.910.10">
    <property type="entry name" value="30s ribosomal protein s13, domain 2"/>
    <property type="match status" value="1"/>
</dbReference>
<feature type="compositionally biased region" description="Gly residues" evidence="4">
    <location>
        <begin position="567"/>
        <end position="578"/>
    </location>
</feature>
<dbReference type="PANTHER" id="PTHR12975">
    <property type="entry name" value="TRANSPORT PROTEIN TRAPP"/>
    <property type="match status" value="1"/>
</dbReference>
<dbReference type="GO" id="GO:0003723">
    <property type="term" value="F:RNA binding"/>
    <property type="evidence" value="ECO:0007669"/>
    <property type="project" value="InterPro"/>
</dbReference>
<dbReference type="InterPro" id="IPR001892">
    <property type="entry name" value="Ribosomal_uS13"/>
</dbReference>
<dbReference type="FunFam" id="4.10.910.10:FF:000002">
    <property type="entry name" value="40S ribosomal protein S18"/>
    <property type="match status" value="1"/>
</dbReference>
<feature type="compositionally biased region" description="Low complexity" evidence="4">
    <location>
        <begin position="273"/>
        <end position="285"/>
    </location>
</feature>
<keyword evidence="3" id="KW-0687">Ribonucleoprotein</keyword>
<comment type="caution">
    <text evidence="5">The sequence shown here is derived from an EMBL/GenBank/DDBJ whole genome shotgun (WGS) entry which is preliminary data.</text>
</comment>
<dbReference type="InterPro" id="IPR027437">
    <property type="entry name" value="Rbsml_uS13_C"/>
</dbReference>
<keyword evidence="6" id="KW-1185">Reference proteome</keyword>
<organism evidence="5 6">
    <name type="scientific">Rhodotorula mucilaginosa</name>
    <name type="common">Yeast</name>
    <name type="synonym">Rhodotorula rubra</name>
    <dbReference type="NCBI Taxonomy" id="5537"/>
    <lineage>
        <taxon>Eukaryota</taxon>
        <taxon>Fungi</taxon>
        <taxon>Dikarya</taxon>
        <taxon>Basidiomycota</taxon>
        <taxon>Pucciniomycotina</taxon>
        <taxon>Microbotryomycetes</taxon>
        <taxon>Sporidiobolales</taxon>
        <taxon>Sporidiobolaceae</taxon>
        <taxon>Rhodotorula</taxon>
    </lineage>
</organism>
<comment type="similarity">
    <text evidence="1">Belongs to the universal ribosomal protein uS13 family.</text>
</comment>
<evidence type="ECO:0000313" key="6">
    <source>
        <dbReference type="Proteomes" id="UP000777482"/>
    </source>
</evidence>
<evidence type="ECO:0000256" key="4">
    <source>
        <dbReference type="SAM" id="MobiDB-lite"/>
    </source>
</evidence>
<dbReference type="Proteomes" id="UP000777482">
    <property type="component" value="Unassembled WGS sequence"/>
</dbReference>
<feature type="region of interest" description="Disordered" evidence="4">
    <location>
        <begin position="567"/>
        <end position="587"/>
    </location>
</feature>
<keyword evidence="2" id="KW-0689">Ribosomal protein</keyword>
<dbReference type="Pfam" id="PF12739">
    <property type="entry name" value="TRAPPC-Trs85"/>
    <property type="match status" value="1"/>
</dbReference>
<reference evidence="5 6" key="1">
    <citation type="submission" date="2020-11" db="EMBL/GenBank/DDBJ databases">
        <title>Kefir isolates.</title>
        <authorList>
            <person name="Marcisauskas S."/>
            <person name="Kim Y."/>
            <person name="Blasche S."/>
        </authorList>
    </citation>
    <scope>NUCLEOTIDE SEQUENCE [LARGE SCALE GENOMIC DNA]</scope>
    <source>
        <strain evidence="5 6">KR</strain>
    </source>
</reference>
<dbReference type="PROSITE" id="PS50159">
    <property type="entry name" value="RIBOSOMAL_S13_2"/>
    <property type="match status" value="1"/>
</dbReference>
<dbReference type="Pfam" id="PF00416">
    <property type="entry name" value="Ribosomal_S13"/>
    <property type="match status" value="1"/>
</dbReference>
<gene>
    <name evidence="5" type="ORF">C6P46_003795</name>
</gene>
<feature type="compositionally biased region" description="Pro residues" evidence="4">
    <location>
        <begin position="668"/>
        <end position="677"/>
    </location>
</feature>
<dbReference type="GO" id="GO:0003735">
    <property type="term" value="F:structural constituent of ribosome"/>
    <property type="evidence" value="ECO:0007669"/>
    <property type="project" value="InterPro"/>
</dbReference>
<evidence type="ECO:0000256" key="2">
    <source>
        <dbReference type="ARBA" id="ARBA00022980"/>
    </source>
</evidence>
<dbReference type="PANTHER" id="PTHR12975:SF6">
    <property type="entry name" value="TRAFFICKING PROTEIN PARTICLE COMPLEX SUBUNIT 8"/>
    <property type="match status" value="1"/>
</dbReference>
<protein>
    <submittedName>
        <fullName evidence="5">Uncharacterized protein</fullName>
    </submittedName>
</protein>
<feature type="region of interest" description="Disordered" evidence="4">
    <location>
        <begin position="255"/>
        <end position="288"/>
    </location>
</feature>
<dbReference type="GO" id="GO:0006412">
    <property type="term" value="P:translation"/>
    <property type="evidence" value="ECO:0007669"/>
    <property type="project" value="InterPro"/>
</dbReference>
<evidence type="ECO:0000313" key="5">
    <source>
        <dbReference type="EMBL" id="KAG0661693.1"/>
    </source>
</evidence>
<dbReference type="SUPFAM" id="SSF46946">
    <property type="entry name" value="S13-like H2TH domain"/>
    <property type="match status" value="1"/>
</dbReference>
<dbReference type="EMBL" id="PUHQ01000032">
    <property type="protein sequence ID" value="KAG0661693.1"/>
    <property type="molecule type" value="Genomic_DNA"/>
</dbReference>
<dbReference type="GO" id="GO:1990904">
    <property type="term" value="C:ribonucleoprotein complex"/>
    <property type="evidence" value="ECO:0007669"/>
    <property type="project" value="UniProtKB-KW"/>
</dbReference>
<dbReference type="GO" id="GO:0005840">
    <property type="term" value="C:ribosome"/>
    <property type="evidence" value="ECO:0007669"/>
    <property type="project" value="UniProtKB-KW"/>
</dbReference>
<proteinExistence type="inferred from homology"/>
<sequence>MSGRVQASTSPTVQVLTTPDLDSALARNRFRSLAHLLAPFLSQPGTERIQTRTPATYDQVTHDYFPVRLVAAAAAAAAEEPERDLPVDLFLDKVGQDIAANVDTWLRTEATTTTPWYDAVRDAVLARRDLARDLDSFDSPLATLVALSTTNPDPLNALAALWDQAAQSQSHSDTLRFILLVHDHGHPDADADWSDAQKLHDTIRKTYGLHTALVPLFSAAPTAPHPEPPAPEAALAIWNWGDADAAPPTTAHLVGLGVDETGGGQGDDDAKESPAAAQAPSRPAAELSSQDLTALATFSREFVVQSLVPFLERTAIVAHEQWIASRRSLGGRLFSVGRKYFGGGGGAGQGGGAEGGSRAASPGPAGGREGYNPTKGVYHPLSQLSQTRRLADLCLVLGDPKLAHAVYESLAKDYRADKAWRHAAAATRMAGLSSLLVYSSSAAVVEGLTTTAAGGGGGGPSPLGSANNNPDAYLVAASSLSQLAPSSSSSPADYDALRATLLYYELYRSLGSPPYDAKRRRGGACWSLASDALVRTAGEADEVVSAVLLEQAALADWKAPVGVGGGAVGSGGGSGSGSGTEAEREVRGRRRKYAFHLAMAAARYEKCGITDLGSDDPTPHEQKALSRRCLGQAATLFRPLPPSASVKPYHPDSVAADTVDAEGVEDSAPPPPPPPPLTALLDPRFPPPPRPRDSSETLSLIMPWLAIRTYMHHSLARQAYTVGDALDAVEHFLELLVGSVAAMDPTTMTTAAEATTTLSAGDWLDDFALAYSLLGDDADRLVSERGIRLPIRLFDAQNAKLAVPGTASATSHAQGAPAVTVAWDALEQDMLQRAQWQETTTGRKKRPRTISHRFSRPGEGPAAGSAAATAKASWVAPPPFEAAVGETVMLEVPVRNPLEAFLALGDVKVEIQTTDSEGKTGSTEAHATMDVELAPLERSKVYIPIQATTLGKLVVRSISYRFSGLLPVSESLAERWTTPTPARPGKPSVRNRIPLVADMHAPTPRVEVDLSALPSKLFHGEMRTVAVTFRNTGKTPITQLHFLCSHPEVVSTLASVAESAGDSREVSNSLETPPPVSLLPSARPLQPGDSLQHELIVRGDAAGRRNLQILLAFCGDSDNEVYAATGVHVLDVYPSLNVRCRARTTFTGDNPFLLDVDVHNCGLPADDVAIDGIAMFSPTWRCDADSTSWVRPGNLGWQQSTAFSVPIVGAEPVADEIDVEFVQRVQTVLQGRDSPTSPYPRIPLLHSSIGVTEGSNENLLALYAASRRSRVGNAFGMIPRERHARLFPLFSTRAAFLAIRFTSATLDLAGSKAATVIVPLDAPAIGSSAGSAGASALQKALTTAQGFAGGLYEETQRERTTLLGALGSMELLTSAASSPIQLDMQVNTNVEHDFATGPLFLPVRFCLRSTSPVANIAFSLELAGVSSHSAAPFIGALRHEGQLDPLALHVVEVQVWLSRPGVFVVGNGQLVVSTPSTAGSSWRTRLPARVLRKLQTASQEYMIGWTLLSRILGTLLWISREIATLRRCDVAQEKSVFLGEGLESQWFVNRQRDIVDGKSGHLLSNQLDSKMREDLERLKKIRNHRGLRTYRGLRVRGQHTKTTGRGGKTVGVSKKK</sequence>
<dbReference type="InterPro" id="IPR010979">
    <property type="entry name" value="Ribosomal_uS13-like_H2TH"/>
</dbReference>
<name>A0A9P6W285_RHOMI</name>
<feature type="compositionally biased region" description="Basic residues" evidence="4">
    <location>
        <begin position="842"/>
        <end position="855"/>
    </location>
</feature>
<dbReference type="OrthoDB" id="203724at2759"/>
<feature type="region of interest" description="Disordered" evidence="4">
    <location>
        <begin position="659"/>
        <end position="696"/>
    </location>
</feature>
<dbReference type="GO" id="GO:1990072">
    <property type="term" value="C:TRAPPIII protein complex"/>
    <property type="evidence" value="ECO:0007669"/>
    <property type="project" value="TreeGrafter"/>
</dbReference>